<organism evidence="8 9">
    <name type="scientific">Sulfitobacter aestuarii</name>
    <dbReference type="NCBI Taxonomy" id="2161676"/>
    <lineage>
        <taxon>Bacteria</taxon>
        <taxon>Pseudomonadati</taxon>
        <taxon>Pseudomonadota</taxon>
        <taxon>Alphaproteobacteria</taxon>
        <taxon>Rhodobacterales</taxon>
        <taxon>Roseobacteraceae</taxon>
        <taxon>Sulfitobacter</taxon>
    </lineage>
</organism>
<dbReference type="PANTHER" id="PTHR42784:SF1">
    <property type="entry name" value="PYRANOSE 2-OXIDASE"/>
    <property type="match status" value="1"/>
</dbReference>
<dbReference type="Pfam" id="PF05199">
    <property type="entry name" value="GMC_oxred_C"/>
    <property type="match status" value="1"/>
</dbReference>
<reference evidence="9" key="1">
    <citation type="journal article" date="2019" name="Int. J. Syst. Evol. Microbiol.">
        <title>The Global Catalogue of Microorganisms (GCM) 10K type strain sequencing project: providing services to taxonomists for standard genome sequencing and annotation.</title>
        <authorList>
            <consortium name="The Broad Institute Genomics Platform"/>
            <consortium name="The Broad Institute Genome Sequencing Center for Infectious Disease"/>
            <person name="Wu L."/>
            <person name="Ma J."/>
        </authorList>
    </citation>
    <scope>NUCLEOTIDE SEQUENCE [LARGE SCALE GENOMIC DNA]</scope>
    <source>
        <strain evidence="9">TISTR 2562</strain>
    </source>
</reference>
<dbReference type="RefSeq" id="WP_386375429.1">
    <property type="nucleotide sequence ID" value="NZ_JBHUMP010000016.1"/>
</dbReference>
<dbReference type="Proteomes" id="UP001597474">
    <property type="component" value="Unassembled WGS sequence"/>
</dbReference>
<dbReference type="InterPro" id="IPR007867">
    <property type="entry name" value="GMC_OxRtase_C"/>
</dbReference>
<evidence type="ECO:0000256" key="2">
    <source>
        <dbReference type="ARBA" id="ARBA00010790"/>
    </source>
</evidence>
<name>A0ABW5U584_9RHOB</name>
<evidence type="ECO:0000256" key="3">
    <source>
        <dbReference type="ARBA" id="ARBA00022630"/>
    </source>
</evidence>
<dbReference type="SUPFAM" id="SSF51905">
    <property type="entry name" value="FAD/NAD(P)-binding domain"/>
    <property type="match status" value="1"/>
</dbReference>
<comment type="similarity">
    <text evidence="2">Belongs to the GMC oxidoreductase family.</text>
</comment>
<proteinExistence type="inferred from homology"/>
<feature type="domain" description="FAD dependent oxidoreductase" evidence="6">
    <location>
        <begin position="17"/>
        <end position="229"/>
    </location>
</feature>
<dbReference type="InterPro" id="IPR006076">
    <property type="entry name" value="FAD-dep_OxRdtase"/>
</dbReference>
<gene>
    <name evidence="8" type="ORF">ACFSUD_15570</name>
</gene>
<feature type="domain" description="Glucose-methanol-choline oxidoreductase C-terminal" evidence="7">
    <location>
        <begin position="390"/>
        <end position="514"/>
    </location>
</feature>
<evidence type="ECO:0000313" key="8">
    <source>
        <dbReference type="EMBL" id="MFD2741002.1"/>
    </source>
</evidence>
<evidence type="ECO:0000259" key="6">
    <source>
        <dbReference type="Pfam" id="PF01266"/>
    </source>
</evidence>
<protein>
    <submittedName>
        <fullName evidence="8">FAD-dependent oxidoreductase</fullName>
    </submittedName>
</protein>
<dbReference type="InterPro" id="IPR051473">
    <property type="entry name" value="P2Ox-like"/>
</dbReference>
<comment type="cofactor">
    <cofactor evidence="1">
        <name>FAD</name>
        <dbReference type="ChEBI" id="CHEBI:57692"/>
    </cofactor>
</comment>
<sequence length="531" mass="59603">MIIDARSLPEGETIDVDLCIVGGGPAGVTLALELAGTPLRVALIESGDLFYEDDTQELYAGPNLGFQYDPLDEARLRFLGGSSNHWSGHCMRLARVDFEKRDWMKWSGWPIGYDDLEPYYDRAQPYFELHEERPYDIDYWAKRLGYDLLDLDPDLLSNVSINSSPPTAFGFVYEDALRQAENVTVYLNANVLDIETNAEASHVTGLDIACIDGPRLRAEARRFVLCMGGIEIPRLLLLSNKVAPRGLGNQNDLVGRFFADHAAIRPAMRVLLNKSGPDPIFYNEPHWLDDIGGMFPAVVSSDELLRREKIAGFVFHVFADTYSPGELSLRKLIRGALQGEDVPYLSTQVSNVLTDMDGALNGVWRKVGDPSDTLIDRNWVTPWLGFECIPNYDSTVHLVDETDRFGQRRIALDWQVTEQEMHTVKRATEIFSREISRKGIGRVWSEVPREDYDWPSYVARGKHHCGTTRMSDGPKTGVVNADCRIHGMENLYISSCSVFPTNGYATPTLTIAALSIRLADLFRAEARAGRF</sequence>
<evidence type="ECO:0000256" key="1">
    <source>
        <dbReference type="ARBA" id="ARBA00001974"/>
    </source>
</evidence>
<dbReference type="InterPro" id="IPR036188">
    <property type="entry name" value="FAD/NAD-bd_sf"/>
</dbReference>
<evidence type="ECO:0000256" key="4">
    <source>
        <dbReference type="ARBA" id="ARBA00022827"/>
    </source>
</evidence>
<dbReference type="Gene3D" id="3.50.50.60">
    <property type="entry name" value="FAD/NAD(P)-binding domain"/>
    <property type="match status" value="2"/>
</dbReference>
<dbReference type="Pfam" id="PF01266">
    <property type="entry name" value="DAO"/>
    <property type="match status" value="1"/>
</dbReference>
<dbReference type="EMBL" id="JBHUMP010000016">
    <property type="protein sequence ID" value="MFD2741002.1"/>
    <property type="molecule type" value="Genomic_DNA"/>
</dbReference>
<evidence type="ECO:0000256" key="5">
    <source>
        <dbReference type="ARBA" id="ARBA00023002"/>
    </source>
</evidence>
<dbReference type="PANTHER" id="PTHR42784">
    <property type="entry name" value="PYRANOSE 2-OXIDASE"/>
    <property type="match status" value="1"/>
</dbReference>
<comment type="caution">
    <text evidence="8">The sequence shown here is derived from an EMBL/GenBank/DDBJ whole genome shotgun (WGS) entry which is preliminary data.</text>
</comment>
<keyword evidence="3" id="KW-0285">Flavoprotein</keyword>
<keyword evidence="4" id="KW-0274">FAD</keyword>
<evidence type="ECO:0000313" key="9">
    <source>
        <dbReference type="Proteomes" id="UP001597474"/>
    </source>
</evidence>
<evidence type="ECO:0000259" key="7">
    <source>
        <dbReference type="Pfam" id="PF05199"/>
    </source>
</evidence>
<accession>A0ABW5U584</accession>
<keyword evidence="5" id="KW-0560">Oxidoreductase</keyword>
<keyword evidence="9" id="KW-1185">Reference proteome</keyword>